<dbReference type="PANTHER" id="PTHR11895">
    <property type="entry name" value="TRANSAMIDASE"/>
    <property type="match status" value="1"/>
</dbReference>
<comment type="caution">
    <text evidence="3">The sequence shown here is derived from an EMBL/GenBank/DDBJ whole genome shotgun (WGS) entry which is preliminary data.</text>
</comment>
<sequence>MQDDATDEPRRRAAVDTAACTRSLAPADAISAAAQLRHGDISPLELLEAAIARVEALPRLNALVIKDYEQAREHARKLSQLGREARKQATDAAALWGLPFVLKDLGMNMAGSVTSNGCAFFKDAVAGQDSTLVQRYKAAGLNIFGKTASPEFGMTTTTESRLYGATLNPWNPAHTAGGSSGGTAALVAAGIVPVGHASDGGGSIRIPAAHCGLFGLKPSRGRVPAGPAALDGAVGLAAHHVISRSVRDSALLLDLTAGPEPGSRVRPGSDVQGGYLQSLNLPGRKLRIAVWRSNQFGMPVHAECLAAVDQAAKLCAALGHEIEEAMPELPVAEIFAGMGAGMSVGLLAAVEAREKLLGRTVREDELEPLNWAALQAARRLTALDLFRARAGFDKAGQLIDAFLTRYDLILTPTTVVPAQKLGALRLDQAYESYAAEAMNSSAFTSLFNISGHPAMSVPLHWTADHLPVGSHFVAPFGGEGRLLRLAAQLEQAQPWAHRVPDLSALEA</sequence>
<reference evidence="3 4" key="1">
    <citation type="submission" date="2020-03" db="EMBL/GenBank/DDBJ databases">
        <title>The role of nitrogen metabolism on polyethylene biodegradation.</title>
        <authorList>
            <person name="Peixoto J."/>
            <person name="Vizzotto C.S."/>
            <person name="Ramos A."/>
            <person name="Alves G."/>
            <person name="Steindorff A."/>
            <person name="Kruger R."/>
        </authorList>
    </citation>
    <scope>NUCLEOTIDE SEQUENCE [LARGE SCALE GENOMIC DNA]</scope>
    <source>
        <strain evidence="3 4">PE63</strain>
    </source>
</reference>
<keyword evidence="3" id="KW-0378">Hydrolase</keyword>
<dbReference type="PANTHER" id="PTHR11895:SF7">
    <property type="entry name" value="GLUTAMYL-TRNA(GLN) AMIDOTRANSFERASE SUBUNIT A, MITOCHONDRIAL"/>
    <property type="match status" value="1"/>
</dbReference>
<evidence type="ECO:0000313" key="4">
    <source>
        <dbReference type="Proteomes" id="UP001647436"/>
    </source>
</evidence>
<protein>
    <submittedName>
        <fullName evidence="3">6-aminohexanoate-cyclic-dimer hydrolase</fullName>
        <ecNumber evidence="3">3.5.2.12</ecNumber>
    </submittedName>
</protein>
<accession>A0ABS5LLL9</accession>
<dbReference type="InterPro" id="IPR023631">
    <property type="entry name" value="Amidase_dom"/>
</dbReference>
<dbReference type="Gene3D" id="3.90.1300.10">
    <property type="entry name" value="Amidase signature (AS) domain"/>
    <property type="match status" value="1"/>
</dbReference>
<gene>
    <name evidence="3" type="primary">nylA_1</name>
    <name evidence="3" type="ORF">DJFAAGMI_00085</name>
</gene>
<evidence type="ECO:0000313" key="3">
    <source>
        <dbReference type="EMBL" id="MBS3017380.1"/>
    </source>
</evidence>
<name>A0ABS5LLL9_9BURK</name>
<dbReference type="GO" id="GO:0019874">
    <property type="term" value="F:6-aminohexanoate-cyclic-dimer hydrolase activity"/>
    <property type="evidence" value="ECO:0007669"/>
    <property type="project" value="UniProtKB-EC"/>
</dbReference>
<dbReference type="Proteomes" id="UP001647436">
    <property type="component" value="Unassembled WGS sequence"/>
</dbReference>
<dbReference type="RefSeq" id="WP_211455530.1">
    <property type="nucleotide sequence ID" value="NZ_JAANES010000001.1"/>
</dbReference>
<dbReference type="InterPro" id="IPR000120">
    <property type="entry name" value="Amidase"/>
</dbReference>
<dbReference type="InterPro" id="IPR036928">
    <property type="entry name" value="AS_sf"/>
</dbReference>
<evidence type="ECO:0000256" key="1">
    <source>
        <dbReference type="ARBA" id="ARBA00009199"/>
    </source>
</evidence>
<dbReference type="PROSITE" id="PS00571">
    <property type="entry name" value="AMIDASES"/>
    <property type="match status" value="1"/>
</dbReference>
<dbReference type="EMBL" id="JAANES010000001">
    <property type="protein sequence ID" value="MBS3017380.1"/>
    <property type="molecule type" value="Genomic_DNA"/>
</dbReference>
<feature type="domain" description="Amidase" evidence="2">
    <location>
        <begin position="45"/>
        <end position="483"/>
    </location>
</feature>
<dbReference type="InterPro" id="IPR020556">
    <property type="entry name" value="Amidase_CS"/>
</dbReference>
<dbReference type="SUPFAM" id="SSF75304">
    <property type="entry name" value="Amidase signature (AS) enzymes"/>
    <property type="match status" value="1"/>
</dbReference>
<dbReference type="Pfam" id="PF01425">
    <property type="entry name" value="Amidase"/>
    <property type="match status" value="1"/>
</dbReference>
<comment type="similarity">
    <text evidence="1">Belongs to the amidase family.</text>
</comment>
<proteinExistence type="inferred from homology"/>
<dbReference type="EC" id="3.5.2.12" evidence="3"/>
<evidence type="ECO:0000259" key="2">
    <source>
        <dbReference type="Pfam" id="PF01425"/>
    </source>
</evidence>
<organism evidence="3 4">
    <name type="scientific">Comamonas brasiliensis</name>
    <dbReference type="NCBI Taxonomy" id="1812482"/>
    <lineage>
        <taxon>Bacteria</taxon>
        <taxon>Pseudomonadati</taxon>
        <taxon>Pseudomonadota</taxon>
        <taxon>Betaproteobacteria</taxon>
        <taxon>Burkholderiales</taxon>
        <taxon>Comamonadaceae</taxon>
        <taxon>Comamonas</taxon>
    </lineage>
</organism>
<keyword evidence="4" id="KW-1185">Reference proteome</keyword>